<dbReference type="AlphaFoldDB" id="A0A8J5S2U6"/>
<evidence type="ECO:0000256" key="3">
    <source>
        <dbReference type="RuleBase" id="RU003718"/>
    </source>
</evidence>
<keyword evidence="3" id="KW-0328">Glycosyltransferase</keyword>
<dbReference type="Proteomes" id="UP000729402">
    <property type="component" value="Unassembled WGS sequence"/>
</dbReference>
<keyword evidence="6" id="KW-1185">Reference proteome</keyword>
<proteinExistence type="inferred from homology"/>
<organism evidence="5 6">
    <name type="scientific">Zizania palustris</name>
    <name type="common">Northern wild rice</name>
    <dbReference type="NCBI Taxonomy" id="103762"/>
    <lineage>
        <taxon>Eukaryota</taxon>
        <taxon>Viridiplantae</taxon>
        <taxon>Streptophyta</taxon>
        <taxon>Embryophyta</taxon>
        <taxon>Tracheophyta</taxon>
        <taxon>Spermatophyta</taxon>
        <taxon>Magnoliopsida</taxon>
        <taxon>Liliopsida</taxon>
        <taxon>Poales</taxon>
        <taxon>Poaceae</taxon>
        <taxon>BOP clade</taxon>
        <taxon>Oryzoideae</taxon>
        <taxon>Oryzeae</taxon>
        <taxon>Zizaniinae</taxon>
        <taxon>Zizania</taxon>
    </lineage>
</organism>
<dbReference type="EC" id="2.4.1.-" evidence="4"/>
<dbReference type="EMBL" id="JAAALK010000287">
    <property type="protein sequence ID" value="KAG8057143.1"/>
    <property type="molecule type" value="Genomic_DNA"/>
</dbReference>
<name>A0A8J5S2U6_ZIZPA</name>
<dbReference type="InterPro" id="IPR035595">
    <property type="entry name" value="UDP_glycos_trans_CS"/>
</dbReference>
<sequence length="458" mass="48023">MGSTAAHVAVVAFPFSSHAPKLLAVARGLSTVAPSVTVSFVSTADTLARLKGGANPANLRFVEMPSGAGEEEGDQAGTPMWRRLEMFLEAAEDGGLKKALETAGAAGVKVSCVVGDIFMSMAAEVGLPWVAVWTGGPTALLAHLIGKALREDIGDNAASRADEFLTSYPGFGIFRVRDLPFSGPPGSTDGGNMSRVMTLLFRRVVERVHRAATAVAVNAFPGLFPPDISAALDDALPNCHPIGPYYLLPGAGAVAADDRHGCLPWLNDRPAASVVYVSFGTVASLPPDELRELASGLEATGAPFLWSLREDSWPLLPPGFMDRAKANNSGLLVPWSPQGAVLKHPAVGAFVTHSGWGAVLEGMSGGVPMACRPSFGDQHMNARAIEHLWCFGKALGDGQPLTSAAVTETVASLLTGEEGARMRANARDLQTRMLRAFGPTGESTTNFHNFVDLVCTLV</sequence>
<evidence type="ECO:0000256" key="1">
    <source>
        <dbReference type="ARBA" id="ARBA00009995"/>
    </source>
</evidence>
<dbReference type="GO" id="GO:0008194">
    <property type="term" value="F:UDP-glycosyltransferase activity"/>
    <property type="evidence" value="ECO:0007669"/>
    <property type="project" value="InterPro"/>
</dbReference>
<comment type="caution">
    <text evidence="5">The sequence shown here is derived from an EMBL/GenBank/DDBJ whole genome shotgun (WGS) entry which is preliminary data.</text>
</comment>
<reference evidence="5" key="1">
    <citation type="journal article" date="2021" name="bioRxiv">
        <title>Whole Genome Assembly and Annotation of Northern Wild Rice, Zizania palustris L., Supports a Whole Genome Duplication in the Zizania Genus.</title>
        <authorList>
            <person name="Haas M."/>
            <person name="Kono T."/>
            <person name="Macchietto M."/>
            <person name="Millas R."/>
            <person name="McGilp L."/>
            <person name="Shao M."/>
            <person name="Duquette J."/>
            <person name="Hirsch C.N."/>
            <person name="Kimball J."/>
        </authorList>
    </citation>
    <scope>NUCLEOTIDE SEQUENCE</scope>
    <source>
        <tissue evidence="5">Fresh leaf tissue</tissue>
    </source>
</reference>
<evidence type="ECO:0000256" key="2">
    <source>
        <dbReference type="ARBA" id="ARBA00022679"/>
    </source>
</evidence>
<dbReference type="Pfam" id="PF00201">
    <property type="entry name" value="UDPGT"/>
    <property type="match status" value="1"/>
</dbReference>
<comment type="similarity">
    <text evidence="1 3">Belongs to the UDP-glycosyltransferase family.</text>
</comment>
<dbReference type="InterPro" id="IPR002213">
    <property type="entry name" value="UDP_glucos_trans"/>
</dbReference>
<keyword evidence="2 3" id="KW-0808">Transferase</keyword>
<dbReference type="OrthoDB" id="5835829at2759"/>
<gene>
    <name evidence="5" type="ORF">GUJ93_ZPchr0002g25447</name>
</gene>
<evidence type="ECO:0000256" key="4">
    <source>
        <dbReference type="RuleBase" id="RU362057"/>
    </source>
</evidence>
<evidence type="ECO:0000313" key="5">
    <source>
        <dbReference type="EMBL" id="KAG8057143.1"/>
    </source>
</evidence>
<protein>
    <recommendedName>
        <fullName evidence="4">Glycosyltransferase</fullName>
        <ecNumber evidence="4">2.4.1.-</ecNumber>
    </recommendedName>
</protein>
<dbReference type="PANTHER" id="PTHR11926">
    <property type="entry name" value="GLUCOSYL/GLUCURONOSYL TRANSFERASES"/>
    <property type="match status" value="1"/>
</dbReference>
<reference evidence="5" key="2">
    <citation type="submission" date="2021-02" db="EMBL/GenBank/DDBJ databases">
        <authorList>
            <person name="Kimball J.A."/>
            <person name="Haas M.W."/>
            <person name="Macchietto M."/>
            <person name="Kono T."/>
            <person name="Duquette J."/>
            <person name="Shao M."/>
        </authorList>
    </citation>
    <scope>NUCLEOTIDE SEQUENCE</scope>
    <source>
        <tissue evidence="5">Fresh leaf tissue</tissue>
    </source>
</reference>
<evidence type="ECO:0000313" key="6">
    <source>
        <dbReference type="Proteomes" id="UP000729402"/>
    </source>
</evidence>
<accession>A0A8J5S2U6</accession>
<dbReference type="PROSITE" id="PS00375">
    <property type="entry name" value="UDPGT"/>
    <property type="match status" value="1"/>
</dbReference>
<dbReference type="CDD" id="cd03784">
    <property type="entry name" value="GT1_Gtf-like"/>
    <property type="match status" value="1"/>
</dbReference>
<dbReference type="PANTHER" id="PTHR11926:SF774">
    <property type="entry name" value="UDP-GLYCOSYLTRANSFERASE 85A1-RELATED"/>
    <property type="match status" value="1"/>
</dbReference>